<dbReference type="Gene3D" id="3.50.50.60">
    <property type="entry name" value="FAD/NAD(P)-binding domain"/>
    <property type="match status" value="2"/>
</dbReference>
<keyword evidence="2" id="KW-0285">Flavoprotein</keyword>
<comment type="cofactor">
    <cofactor evidence="1">
        <name>FAD</name>
        <dbReference type="ChEBI" id="CHEBI:57692"/>
    </cofactor>
</comment>
<evidence type="ECO:0000256" key="1">
    <source>
        <dbReference type="ARBA" id="ARBA00001974"/>
    </source>
</evidence>
<evidence type="ECO:0000313" key="7">
    <source>
        <dbReference type="EMBL" id="HCS93386.1"/>
    </source>
</evidence>
<organism evidence="7 8">
    <name type="scientific">Bavariicoccus seileri</name>
    <dbReference type="NCBI Taxonomy" id="549685"/>
    <lineage>
        <taxon>Bacteria</taxon>
        <taxon>Bacillati</taxon>
        <taxon>Bacillota</taxon>
        <taxon>Bacilli</taxon>
        <taxon>Lactobacillales</taxon>
        <taxon>Enterococcaceae</taxon>
        <taxon>Bavariicoccus</taxon>
    </lineage>
</organism>
<dbReference type="AlphaFoldDB" id="A0A3D4S424"/>
<sequence>MGDVMKVVIIGGSYAGITAALTLRQKSKAIDIMILEKSSQIGFIPSTVSWILRHPGHSHEDFNWITVEDLVEQDISVRVNEEVISFDDHNVTTDARSYSFDRLIIATGSGQQSRLMTTTNDDRVMTVKGCHQVDKIIELLPQVTKVAVIGAGLVGLELADALADLGKIVHVYDHFSAILSRHFDPDVILPVEEALKKANVSFNLGKYVTEIIKSSANPDQLRLVLEHEDGDALGGQSSKGTQDFDLVVIAVNTRPDNAKWESLVHLNEDQTIWVDEHLRTSLPNVFAIGDAISVNFIPLDYPYYISLVNNAVRTAKVAALNCLSPSTEMVKDVGSARDVKTIMAGYEIASVGLTGAETIFYASDIETATISVTKRVKSSEQLTCRYFYDSVTHVLLGAQLISHDKFDYELAILTEAIATQRTIESLASKTMPYTSDYNYPISLFDLLVQTNKVAIKGQDDHEN</sequence>
<dbReference type="SUPFAM" id="SSF51905">
    <property type="entry name" value="FAD/NAD(P)-binding domain"/>
    <property type="match status" value="1"/>
</dbReference>
<feature type="domain" description="FAD/NAD(P)-binding" evidence="6">
    <location>
        <begin position="5"/>
        <end position="314"/>
    </location>
</feature>
<keyword evidence="5" id="KW-0676">Redox-active center</keyword>
<reference evidence="7 8" key="1">
    <citation type="journal article" date="2018" name="Nat. Biotechnol.">
        <title>A standardized bacterial taxonomy based on genome phylogeny substantially revises the tree of life.</title>
        <authorList>
            <person name="Parks D.H."/>
            <person name="Chuvochina M."/>
            <person name="Waite D.W."/>
            <person name="Rinke C."/>
            <person name="Skarshewski A."/>
            <person name="Chaumeil P.A."/>
            <person name="Hugenholtz P."/>
        </authorList>
    </citation>
    <scope>NUCLEOTIDE SEQUENCE [LARGE SCALE GENOMIC DNA]</scope>
    <source>
        <strain evidence="7">UBA11306</strain>
    </source>
</reference>
<dbReference type="InterPro" id="IPR036188">
    <property type="entry name" value="FAD/NAD-bd_sf"/>
</dbReference>
<comment type="caution">
    <text evidence="7">The sequence shown here is derived from an EMBL/GenBank/DDBJ whole genome shotgun (WGS) entry which is preliminary data.</text>
</comment>
<dbReference type="GO" id="GO:0016491">
    <property type="term" value="F:oxidoreductase activity"/>
    <property type="evidence" value="ECO:0007669"/>
    <property type="project" value="UniProtKB-KW"/>
</dbReference>
<dbReference type="PRINTS" id="PR00368">
    <property type="entry name" value="FADPNR"/>
</dbReference>
<dbReference type="PRINTS" id="PR00411">
    <property type="entry name" value="PNDRDTASEI"/>
</dbReference>
<accession>A0A3D4S424</accession>
<dbReference type="SUPFAM" id="SSF55424">
    <property type="entry name" value="FAD/NAD-linked reductases, dimerisation (C-terminal) domain"/>
    <property type="match status" value="1"/>
</dbReference>
<evidence type="ECO:0000256" key="5">
    <source>
        <dbReference type="ARBA" id="ARBA00023284"/>
    </source>
</evidence>
<proteinExistence type="predicted"/>
<evidence type="ECO:0000256" key="3">
    <source>
        <dbReference type="ARBA" id="ARBA00022827"/>
    </source>
</evidence>
<dbReference type="InterPro" id="IPR023753">
    <property type="entry name" value="FAD/NAD-binding_dom"/>
</dbReference>
<gene>
    <name evidence="7" type="ORF">DIW15_01590</name>
</gene>
<dbReference type="InterPro" id="IPR016156">
    <property type="entry name" value="FAD/NAD-linked_Rdtase_dimer_sf"/>
</dbReference>
<dbReference type="EMBL" id="DQHO01000013">
    <property type="protein sequence ID" value="HCS93386.1"/>
    <property type="molecule type" value="Genomic_DNA"/>
</dbReference>
<protein>
    <recommendedName>
        <fullName evidence="6">FAD/NAD(P)-binding domain-containing protein</fullName>
    </recommendedName>
</protein>
<dbReference type="PANTHER" id="PTHR43429">
    <property type="entry name" value="PYRIDINE NUCLEOTIDE-DISULFIDE OXIDOREDUCTASE DOMAIN-CONTAINING"/>
    <property type="match status" value="1"/>
</dbReference>
<dbReference type="Gene3D" id="3.30.390.30">
    <property type="match status" value="1"/>
</dbReference>
<keyword evidence="3" id="KW-0274">FAD</keyword>
<dbReference type="Proteomes" id="UP000262195">
    <property type="component" value="Unassembled WGS sequence"/>
</dbReference>
<dbReference type="InterPro" id="IPR050260">
    <property type="entry name" value="FAD-bd_OxRdtase"/>
</dbReference>
<dbReference type="PANTHER" id="PTHR43429:SF1">
    <property type="entry name" value="NAD(P)H SULFUR OXIDOREDUCTASE (COA-DEPENDENT)"/>
    <property type="match status" value="1"/>
</dbReference>
<name>A0A3D4S424_9ENTE</name>
<keyword evidence="4" id="KW-0560">Oxidoreductase</keyword>
<evidence type="ECO:0000259" key="6">
    <source>
        <dbReference type="Pfam" id="PF07992"/>
    </source>
</evidence>
<evidence type="ECO:0000256" key="4">
    <source>
        <dbReference type="ARBA" id="ARBA00023002"/>
    </source>
</evidence>
<evidence type="ECO:0000256" key="2">
    <source>
        <dbReference type="ARBA" id="ARBA00022630"/>
    </source>
</evidence>
<dbReference type="STRING" id="1121105.GCA_000421665_00054"/>
<dbReference type="Pfam" id="PF07992">
    <property type="entry name" value="Pyr_redox_2"/>
    <property type="match status" value="1"/>
</dbReference>
<evidence type="ECO:0000313" key="8">
    <source>
        <dbReference type="Proteomes" id="UP000262195"/>
    </source>
</evidence>